<evidence type="ECO:0000256" key="1">
    <source>
        <dbReference type="ARBA" id="ARBA00022723"/>
    </source>
</evidence>
<dbReference type="Gene3D" id="3.30.70.20">
    <property type="match status" value="1"/>
</dbReference>
<evidence type="ECO:0000256" key="2">
    <source>
        <dbReference type="ARBA" id="ARBA00023004"/>
    </source>
</evidence>
<keyword evidence="1" id="KW-0479">Metal-binding</keyword>
<keyword evidence="6" id="KW-1185">Reference proteome</keyword>
<dbReference type="InterPro" id="IPR017900">
    <property type="entry name" value="4Fe4S_Fe_S_CS"/>
</dbReference>
<feature type="domain" description="4Fe-4S ferredoxin-type" evidence="4">
    <location>
        <begin position="41"/>
        <end position="60"/>
    </location>
</feature>
<dbReference type="SUPFAM" id="SSF54862">
    <property type="entry name" value="4Fe-4S ferredoxins"/>
    <property type="match status" value="1"/>
</dbReference>
<evidence type="ECO:0000259" key="4">
    <source>
        <dbReference type="PROSITE" id="PS51379"/>
    </source>
</evidence>
<dbReference type="GO" id="GO:0051536">
    <property type="term" value="F:iron-sulfur cluster binding"/>
    <property type="evidence" value="ECO:0007669"/>
    <property type="project" value="UniProtKB-KW"/>
</dbReference>
<dbReference type="EMBL" id="SAXA01000014">
    <property type="protein sequence ID" value="RXQ89869.1"/>
    <property type="molecule type" value="Genomic_DNA"/>
</dbReference>
<keyword evidence="2" id="KW-0408">Iron</keyword>
<accession>A0A4Q1JJ00</accession>
<dbReference type="PROSITE" id="PS51379">
    <property type="entry name" value="4FE4S_FER_2"/>
    <property type="match status" value="3"/>
</dbReference>
<dbReference type="PROSITE" id="PS00198">
    <property type="entry name" value="4FE4S_FER_1"/>
    <property type="match status" value="1"/>
</dbReference>
<feature type="domain" description="4Fe-4S ferredoxin-type" evidence="4">
    <location>
        <begin position="117"/>
        <end position="136"/>
    </location>
</feature>
<dbReference type="RefSeq" id="WP_129255290.1">
    <property type="nucleotide sequence ID" value="NZ_SAXA01000014.1"/>
</dbReference>
<reference evidence="5 6" key="1">
    <citation type="submission" date="2019-01" db="EMBL/GenBank/DDBJ databases">
        <title>Ancylomarina salipaludis sp. nov., isolated from a salt marsh.</title>
        <authorList>
            <person name="Yoon J.-H."/>
        </authorList>
    </citation>
    <scope>NUCLEOTIDE SEQUENCE [LARGE SCALE GENOMIC DNA]</scope>
    <source>
        <strain evidence="5 6">SHSM-M15</strain>
    </source>
</reference>
<evidence type="ECO:0000313" key="5">
    <source>
        <dbReference type="EMBL" id="RXQ89869.1"/>
    </source>
</evidence>
<name>A0A4Q1JJ00_9BACT</name>
<comment type="caution">
    <text evidence="5">The sequence shown here is derived from an EMBL/GenBank/DDBJ whole genome shotgun (WGS) entry which is preliminary data.</text>
</comment>
<proteinExistence type="predicted"/>
<gene>
    <name evidence="5" type="ORF">EO244_13885</name>
</gene>
<keyword evidence="3" id="KW-0411">Iron-sulfur</keyword>
<sequence>MDNKGKKDRREFINTCFRFAAGATLVGVTGVLAHKTVSGNTLWQIDTTKCTQCGRCATSCVMTPSAVKCIHVYDMCGYCDLCGGYLRPNVKTITTGAENQLCPTGAIKRKYVEDPFFEYEIIEDLCIGCGKCVKGCGAFGNGSLQLQVSHNLCVNCNQCAIARDCPSGAFSRVPADEPYKFSGFKKEKKG</sequence>
<dbReference type="AlphaFoldDB" id="A0A4Q1JJ00"/>
<organism evidence="5 6">
    <name type="scientific">Ancylomarina salipaludis</name>
    <dbReference type="NCBI Taxonomy" id="2501299"/>
    <lineage>
        <taxon>Bacteria</taxon>
        <taxon>Pseudomonadati</taxon>
        <taxon>Bacteroidota</taxon>
        <taxon>Bacteroidia</taxon>
        <taxon>Marinilabiliales</taxon>
        <taxon>Marinifilaceae</taxon>
        <taxon>Ancylomarina</taxon>
    </lineage>
</organism>
<dbReference type="InterPro" id="IPR017896">
    <property type="entry name" value="4Fe4S_Fe-S-bd"/>
</dbReference>
<dbReference type="GO" id="GO:0046872">
    <property type="term" value="F:metal ion binding"/>
    <property type="evidence" value="ECO:0007669"/>
    <property type="project" value="UniProtKB-KW"/>
</dbReference>
<protein>
    <submittedName>
        <fullName evidence="5">Ferredoxin</fullName>
    </submittedName>
</protein>
<dbReference type="Proteomes" id="UP000289703">
    <property type="component" value="Unassembled WGS sequence"/>
</dbReference>
<feature type="domain" description="4Fe-4S ferredoxin-type" evidence="4">
    <location>
        <begin position="144"/>
        <end position="175"/>
    </location>
</feature>
<evidence type="ECO:0000313" key="6">
    <source>
        <dbReference type="Proteomes" id="UP000289703"/>
    </source>
</evidence>
<dbReference type="OrthoDB" id="1091152at2"/>
<evidence type="ECO:0000256" key="3">
    <source>
        <dbReference type="ARBA" id="ARBA00023014"/>
    </source>
</evidence>